<evidence type="ECO:0000313" key="1">
    <source>
        <dbReference type="EMBL" id="EKC76949.1"/>
    </source>
</evidence>
<reference evidence="1" key="1">
    <citation type="journal article" date="2013" name="Environ. Microbiol.">
        <title>Microbiota from the distal guts of lean and obese adolescents exhibit partial functional redundancy besides clear differences in community structure.</title>
        <authorList>
            <person name="Ferrer M."/>
            <person name="Ruiz A."/>
            <person name="Lanza F."/>
            <person name="Haange S.B."/>
            <person name="Oberbach A."/>
            <person name="Till H."/>
            <person name="Bargiela R."/>
            <person name="Campoy C."/>
            <person name="Segura M.T."/>
            <person name="Richter M."/>
            <person name="von Bergen M."/>
            <person name="Seifert J."/>
            <person name="Suarez A."/>
        </authorList>
    </citation>
    <scope>NUCLEOTIDE SEQUENCE</scope>
</reference>
<name>K1UA99_9ZZZZ</name>
<dbReference type="AlphaFoldDB" id="K1UA99"/>
<sequence length="125" mass="14374">GGEPIDLELPSVLMLERSGENLFRHGRRIYATGIVTDKLFQLLRTQQREVELIVRDFTRVFASPEAFYAFLRRGHRIRVVHRSRLLAVTVNPTAPSGLVLDSRRLCEAMQEALQIPVYDVKKMPE</sequence>
<feature type="non-terminal residue" evidence="1">
    <location>
        <position position="1"/>
    </location>
</feature>
<proteinExistence type="predicted"/>
<organism evidence="1">
    <name type="scientific">human gut metagenome</name>
    <dbReference type="NCBI Taxonomy" id="408170"/>
    <lineage>
        <taxon>unclassified sequences</taxon>
        <taxon>metagenomes</taxon>
        <taxon>organismal metagenomes</taxon>
    </lineage>
</organism>
<comment type="caution">
    <text evidence="1">The sequence shown here is derived from an EMBL/GenBank/DDBJ whole genome shotgun (WGS) entry which is preliminary data.</text>
</comment>
<gene>
    <name evidence="1" type="ORF">OBE_00597</name>
</gene>
<dbReference type="EMBL" id="AJWZ01000409">
    <property type="protein sequence ID" value="EKC76949.1"/>
    <property type="molecule type" value="Genomic_DNA"/>
</dbReference>
<protein>
    <submittedName>
        <fullName evidence="1">Uncharacterized protein</fullName>
    </submittedName>
</protein>
<accession>K1UA99</accession>